<dbReference type="AlphaFoldDB" id="A0A316B4B2"/>
<protein>
    <submittedName>
        <fullName evidence="1">Uncharacterized protein DUF4270</fullName>
    </submittedName>
</protein>
<keyword evidence="2" id="KW-1185">Reference proteome</keyword>
<name>A0A316B4B2_9BACT</name>
<organism evidence="1 2">
    <name type="scientific">Dyadobacter jejuensis</name>
    <dbReference type="NCBI Taxonomy" id="1082580"/>
    <lineage>
        <taxon>Bacteria</taxon>
        <taxon>Pseudomonadati</taxon>
        <taxon>Bacteroidota</taxon>
        <taxon>Cytophagia</taxon>
        <taxon>Cytophagales</taxon>
        <taxon>Spirosomataceae</taxon>
        <taxon>Dyadobacter</taxon>
    </lineage>
</organism>
<sequence>MSLKVFKSKAYISRLIPYSFILGLTASLYSCQWGDEIVSLVQPNPDDFAVLYSDTSTVQFSTVVYDSLMTGGVDRLIVGQYNDPYLGAVTAQGFTQPELQGSITLPDDAVYDSLDVFLNYDGYYYGDTTQVMKLSVHAVTEDILLRSSYFNTSVLPYDEAPLGTLEFRPRPSLDSVKVRLSDELGLKIFDLAKNNLMRNSSDWYNVLQGITLKGDSEDNNVILGIAMPGTGAGIRLHYHVKGLEGNTVYKEVVALNYSYNKVMNDRTGTELATGTGTKRIAIPSEKTNNMSFIQEGMGVFTRVDFPYFDQLKYAKYSVANRALLKIYPVNQSVTERYNAPSNLYLYYVNKNNEFGSEQPYSPQALASLDGRTQITGTYIDNIIDNEQYYVFDVSAFISNIMFSDYKIDSGLGIFTSELVSGSYPEARMGFAKGVSRLVIGNQKMKIGSKNSKLELYYTTVKYE</sequence>
<dbReference type="Pfam" id="PF14092">
    <property type="entry name" value="DUF4270"/>
    <property type="match status" value="1"/>
</dbReference>
<evidence type="ECO:0000313" key="2">
    <source>
        <dbReference type="Proteomes" id="UP000245880"/>
    </source>
</evidence>
<reference evidence="1 2" key="1">
    <citation type="submission" date="2018-03" db="EMBL/GenBank/DDBJ databases">
        <title>Genomic Encyclopedia of Archaeal and Bacterial Type Strains, Phase II (KMG-II): from individual species to whole genera.</title>
        <authorList>
            <person name="Goeker M."/>
        </authorList>
    </citation>
    <scope>NUCLEOTIDE SEQUENCE [LARGE SCALE GENOMIC DNA]</scope>
    <source>
        <strain evidence="1 2">DSM 100346</strain>
    </source>
</reference>
<dbReference type="Proteomes" id="UP000245880">
    <property type="component" value="Unassembled WGS sequence"/>
</dbReference>
<comment type="caution">
    <text evidence="1">The sequence shown here is derived from an EMBL/GenBank/DDBJ whole genome shotgun (WGS) entry which is preliminary data.</text>
</comment>
<dbReference type="PROSITE" id="PS51257">
    <property type="entry name" value="PROKAR_LIPOPROTEIN"/>
    <property type="match status" value="1"/>
</dbReference>
<evidence type="ECO:0000313" key="1">
    <source>
        <dbReference type="EMBL" id="PWJ57427.1"/>
    </source>
</evidence>
<accession>A0A316B4B2</accession>
<dbReference type="EMBL" id="QGDT01000007">
    <property type="protein sequence ID" value="PWJ57427.1"/>
    <property type="molecule type" value="Genomic_DNA"/>
</dbReference>
<dbReference type="InterPro" id="IPR025366">
    <property type="entry name" value="DUF4270"/>
</dbReference>
<gene>
    <name evidence="1" type="ORF">CLV98_107135</name>
</gene>
<proteinExistence type="predicted"/>